<keyword evidence="4" id="KW-1185">Reference proteome</keyword>
<dbReference type="InterPro" id="IPR019965">
    <property type="entry name" value="PPOX_F420-dep_Rv2061_put"/>
</dbReference>
<sequence length="125" mass="13352">MSDVASLAAAQYVALTSYRRDGTPVATPIWVCAYGSGLAVWTVRSSFKVKRIGRNPAVSLAPCKFRGEVTGPAAAGRATVLSDEETAKLRKVMARKYGLMGWLTVYGSVLRRGRTGTVGIAIELD</sequence>
<organism evidence="3 4">
    <name type="scientific">Virgisporangium aurantiacum</name>
    <dbReference type="NCBI Taxonomy" id="175570"/>
    <lineage>
        <taxon>Bacteria</taxon>
        <taxon>Bacillati</taxon>
        <taxon>Actinomycetota</taxon>
        <taxon>Actinomycetes</taxon>
        <taxon>Micromonosporales</taxon>
        <taxon>Micromonosporaceae</taxon>
        <taxon>Virgisporangium</taxon>
    </lineage>
</organism>
<evidence type="ECO:0000256" key="1">
    <source>
        <dbReference type="ARBA" id="ARBA00023002"/>
    </source>
</evidence>
<dbReference type="Pfam" id="PF01243">
    <property type="entry name" value="PNPOx_N"/>
    <property type="match status" value="1"/>
</dbReference>
<evidence type="ECO:0000259" key="2">
    <source>
        <dbReference type="Pfam" id="PF01243"/>
    </source>
</evidence>
<dbReference type="GO" id="GO:0070967">
    <property type="term" value="F:coenzyme F420 binding"/>
    <property type="evidence" value="ECO:0007669"/>
    <property type="project" value="TreeGrafter"/>
</dbReference>
<evidence type="ECO:0000313" key="4">
    <source>
        <dbReference type="Proteomes" id="UP000612585"/>
    </source>
</evidence>
<protein>
    <submittedName>
        <fullName evidence="3">PPOX class F420-dependent oxidoreductase</fullName>
    </submittedName>
</protein>
<dbReference type="InterPro" id="IPR052019">
    <property type="entry name" value="F420H2_bilvrd_red/Heme_oxyg"/>
</dbReference>
<dbReference type="InterPro" id="IPR011576">
    <property type="entry name" value="Pyridox_Oxase_N"/>
</dbReference>
<reference evidence="3" key="1">
    <citation type="submission" date="2021-01" db="EMBL/GenBank/DDBJ databases">
        <title>Whole genome shotgun sequence of Virgisporangium aurantiacum NBRC 16421.</title>
        <authorList>
            <person name="Komaki H."/>
            <person name="Tamura T."/>
        </authorList>
    </citation>
    <scope>NUCLEOTIDE SEQUENCE</scope>
    <source>
        <strain evidence="3">NBRC 16421</strain>
    </source>
</reference>
<feature type="domain" description="Pyridoxamine 5'-phosphate oxidase N-terminal" evidence="2">
    <location>
        <begin position="7"/>
        <end position="96"/>
    </location>
</feature>
<dbReference type="Gene3D" id="2.30.110.10">
    <property type="entry name" value="Electron Transport, Fmn-binding Protein, Chain A"/>
    <property type="match status" value="1"/>
</dbReference>
<dbReference type="AlphaFoldDB" id="A0A8J3ZH40"/>
<comment type="caution">
    <text evidence="3">The sequence shown here is derived from an EMBL/GenBank/DDBJ whole genome shotgun (WGS) entry which is preliminary data.</text>
</comment>
<dbReference type="SUPFAM" id="SSF50475">
    <property type="entry name" value="FMN-binding split barrel"/>
    <property type="match status" value="1"/>
</dbReference>
<dbReference type="PANTHER" id="PTHR35176:SF11">
    <property type="entry name" value="PYRIDOXAMINE 5'-PHOSPHATE OXIDASE FAMILY PROTEIN"/>
    <property type="match status" value="1"/>
</dbReference>
<dbReference type="GO" id="GO:0005829">
    <property type="term" value="C:cytosol"/>
    <property type="evidence" value="ECO:0007669"/>
    <property type="project" value="TreeGrafter"/>
</dbReference>
<dbReference type="InterPro" id="IPR012349">
    <property type="entry name" value="Split_barrel_FMN-bd"/>
</dbReference>
<gene>
    <name evidence="3" type="ORF">Vau01_112220</name>
</gene>
<dbReference type="RefSeq" id="WP_204010817.1">
    <property type="nucleotide sequence ID" value="NZ_BOPG01000101.1"/>
</dbReference>
<evidence type="ECO:0000313" key="3">
    <source>
        <dbReference type="EMBL" id="GIJ63706.1"/>
    </source>
</evidence>
<dbReference type="EMBL" id="BOPG01000101">
    <property type="protein sequence ID" value="GIJ63706.1"/>
    <property type="molecule type" value="Genomic_DNA"/>
</dbReference>
<dbReference type="NCBIfam" id="TIGR03666">
    <property type="entry name" value="Rv2061_F420"/>
    <property type="match status" value="1"/>
</dbReference>
<dbReference type="PANTHER" id="PTHR35176">
    <property type="entry name" value="HEME OXYGENASE HI_0854-RELATED"/>
    <property type="match status" value="1"/>
</dbReference>
<name>A0A8J3ZH40_9ACTN</name>
<proteinExistence type="predicted"/>
<dbReference type="GO" id="GO:0016627">
    <property type="term" value="F:oxidoreductase activity, acting on the CH-CH group of donors"/>
    <property type="evidence" value="ECO:0007669"/>
    <property type="project" value="TreeGrafter"/>
</dbReference>
<dbReference type="Proteomes" id="UP000612585">
    <property type="component" value="Unassembled WGS sequence"/>
</dbReference>
<accession>A0A8J3ZH40</accession>
<keyword evidence="1" id="KW-0560">Oxidoreductase</keyword>